<dbReference type="GO" id="GO:0004417">
    <property type="term" value="F:hydroxyethylthiazole kinase activity"/>
    <property type="evidence" value="ECO:0007669"/>
    <property type="project" value="UniProtKB-EC"/>
</dbReference>
<dbReference type="PIRSF" id="PIRSF000513">
    <property type="entry name" value="Thz_kinase"/>
    <property type="match status" value="1"/>
</dbReference>
<name>A0ABY4PKH9_9ACTN</name>
<dbReference type="CDD" id="cd01170">
    <property type="entry name" value="THZ_kinase"/>
    <property type="match status" value="1"/>
</dbReference>
<evidence type="ECO:0000256" key="7">
    <source>
        <dbReference type="ARBA" id="ARBA00022777"/>
    </source>
</evidence>
<proteinExistence type="inferred from homology"/>
<evidence type="ECO:0000256" key="3">
    <source>
        <dbReference type="ARBA" id="ARBA00004868"/>
    </source>
</evidence>
<dbReference type="Pfam" id="PF02110">
    <property type="entry name" value="HK"/>
    <property type="match status" value="1"/>
</dbReference>
<dbReference type="HAMAP" id="MF_00228">
    <property type="entry name" value="Thz_kinase"/>
    <property type="match status" value="1"/>
</dbReference>
<comment type="function">
    <text evidence="11">Catalyzes the phosphorylation of the hydroxyl group of 4-methyl-5-beta-hydroxyethylthiazole (THZ).</text>
</comment>
<dbReference type="EC" id="2.7.1.50" evidence="11"/>
<keyword evidence="9 11" id="KW-0460">Magnesium</keyword>
<feature type="binding site" evidence="11">
    <location>
        <position position="161"/>
    </location>
    <ligand>
        <name>ATP</name>
        <dbReference type="ChEBI" id="CHEBI:30616"/>
    </ligand>
</feature>
<keyword evidence="13" id="KW-1185">Reference proteome</keyword>
<dbReference type="Gene3D" id="3.40.1190.20">
    <property type="match status" value="1"/>
</dbReference>
<dbReference type="SUPFAM" id="SSF53613">
    <property type="entry name" value="Ribokinase-like"/>
    <property type="match status" value="1"/>
</dbReference>
<evidence type="ECO:0000256" key="9">
    <source>
        <dbReference type="ARBA" id="ARBA00022842"/>
    </source>
</evidence>
<dbReference type="EMBL" id="CP097289">
    <property type="protein sequence ID" value="UQT53635.1"/>
    <property type="molecule type" value="Genomic_DNA"/>
</dbReference>
<dbReference type="InterPro" id="IPR000417">
    <property type="entry name" value="Hyethyz_kinase"/>
</dbReference>
<evidence type="ECO:0000256" key="10">
    <source>
        <dbReference type="ARBA" id="ARBA00022977"/>
    </source>
</evidence>
<comment type="cofactor">
    <cofactor evidence="2 11">
        <name>Mg(2+)</name>
        <dbReference type="ChEBI" id="CHEBI:18420"/>
    </cofactor>
</comment>
<evidence type="ECO:0000256" key="1">
    <source>
        <dbReference type="ARBA" id="ARBA00001771"/>
    </source>
</evidence>
<evidence type="ECO:0000313" key="12">
    <source>
        <dbReference type="EMBL" id="UQT53635.1"/>
    </source>
</evidence>
<comment type="catalytic activity">
    <reaction evidence="1 11">
        <text>5-(2-hydroxyethyl)-4-methylthiazole + ATP = 4-methyl-5-(2-phosphooxyethyl)-thiazole + ADP + H(+)</text>
        <dbReference type="Rhea" id="RHEA:24212"/>
        <dbReference type="ChEBI" id="CHEBI:15378"/>
        <dbReference type="ChEBI" id="CHEBI:17957"/>
        <dbReference type="ChEBI" id="CHEBI:30616"/>
        <dbReference type="ChEBI" id="CHEBI:58296"/>
        <dbReference type="ChEBI" id="CHEBI:456216"/>
        <dbReference type="EC" id="2.7.1.50"/>
    </reaction>
</comment>
<evidence type="ECO:0000313" key="13">
    <source>
        <dbReference type="Proteomes" id="UP000829992"/>
    </source>
</evidence>
<comment type="pathway">
    <text evidence="3 11">Cofactor biosynthesis; thiamine diphosphate biosynthesis; 4-methyl-5-(2-phosphoethyl)-thiazole from 5-(2-hydroxyethyl)-4-methylthiazole: step 1/1.</text>
</comment>
<evidence type="ECO:0000256" key="8">
    <source>
        <dbReference type="ARBA" id="ARBA00022840"/>
    </source>
</evidence>
<dbReference type="InterPro" id="IPR029056">
    <property type="entry name" value="Ribokinase-like"/>
</dbReference>
<feature type="binding site" evidence="11">
    <location>
        <position position="188"/>
    </location>
    <ligand>
        <name>substrate</name>
    </ligand>
</feature>
<keyword evidence="5 11" id="KW-0479">Metal-binding</keyword>
<keyword evidence="7 11" id="KW-0418">Kinase</keyword>
<evidence type="ECO:0000256" key="4">
    <source>
        <dbReference type="ARBA" id="ARBA00022679"/>
    </source>
</evidence>
<dbReference type="PRINTS" id="PR01099">
    <property type="entry name" value="HYETHTZKNASE"/>
</dbReference>
<protein>
    <recommendedName>
        <fullName evidence="11">Hydroxyethylthiazole kinase</fullName>
        <ecNumber evidence="11">2.7.1.50</ecNumber>
    </recommendedName>
    <alternativeName>
        <fullName evidence="11">4-methyl-5-beta-hydroxyethylthiazole kinase</fullName>
        <shortName evidence="11">TH kinase</shortName>
        <shortName evidence="11">Thz kinase</shortName>
    </alternativeName>
</protein>
<evidence type="ECO:0000256" key="5">
    <source>
        <dbReference type="ARBA" id="ARBA00022723"/>
    </source>
</evidence>
<evidence type="ECO:0000256" key="2">
    <source>
        <dbReference type="ARBA" id="ARBA00001946"/>
    </source>
</evidence>
<reference evidence="12 13" key="1">
    <citation type="submission" date="2022-05" db="EMBL/GenBank/DDBJ databases">
        <authorList>
            <person name="Zhou X."/>
            <person name="Li K."/>
            <person name="Man Y."/>
        </authorList>
    </citation>
    <scope>NUCLEOTIDE SEQUENCE [LARGE SCALE GENOMIC DNA]</scope>
    <source>
        <strain evidence="12 13">MS405</strain>
    </source>
</reference>
<keyword evidence="10 11" id="KW-0784">Thiamine biosynthesis</keyword>
<comment type="similarity">
    <text evidence="11">Belongs to the Thz kinase family.</text>
</comment>
<feature type="binding site" evidence="11">
    <location>
        <position position="40"/>
    </location>
    <ligand>
        <name>substrate</name>
    </ligand>
</feature>
<keyword evidence="6 11" id="KW-0547">Nucleotide-binding</keyword>
<evidence type="ECO:0000256" key="6">
    <source>
        <dbReference type="ARBA" id="ARBA00022741"/>
    </source>
</evidence>
<sequence length="258" mass="25465">MADVIASLRTSAPLVHCLTNVVVSQFTANVLLAAGAAPAMVHSVEEAGALARMAGGVLVNLGTVTSVTAPAMRVAVTEAAGAGRPWVLDPVAVGPLPWRTELAHELLESAPPAAVRGNASEILALDGGTGGRGVDSTDAPEAALAAAGSLARRYGCAVAVSGPQDVLTDGTRVVRLANGHPLLALVTGTGCSLGALVAACTAVTGDALLAATAATGLLTVAAENAATRSAGPGTFAVALIDALYELSPERLAEALDLR</sequence>
<dbReference type="Proteomes" id="UP000829992">
    <property type="component" value="Chromosome"/>
</dbReference>
<feature type="binding site" evidence="11">
    <location>
        <position position="116"/>
    </location>
    <ligand>
        <name>ATP</name>
        <dbReference type="ChEBI" id="CHEBI:30616"/>
    </ligand>
</feature>
<gene>
    <name evidence="11 12" type="primary">thiM</name>
    <name evidence="12" type="ORF">M4V62_00245</name>
</gene>
<accession>A0ABY4PKH9</accession>
<keyword evidence="4 11" id="KW-0808">Transferase</keyword>
<organism evidence="12 13">
    <name type="scientific">Streptomyces durmitorensis</name>
    <dbReference type="NCBI Taxonomy" id="319947"/>
    <lineage>
        <taxon>Bacteria</taxon>
        <taxon>Bacillati</taxon>
        <taxon>Actinomycetota</taxon>
        <taxon>Actinomycetes</taxon>
        <taxon>Kitasatosporales</taxon>
        <taxon>Streptomycetaceae</taxon>
        <taxon>Streptomyces</taxon>
    </lineage>
</organism>
<dbReference type="NCBIfam" id="NF006830">
    <property type="entry name" value="PRK09355.1"/>
    <property type="match status" value="1"/>
</dbReference>
<evidence type="ECO:0000256" key="11">
    <source>
        <dbReference type="HAMAP-Rule" id="MF_00228"/>
    </source>
</evidence>
<keyword evidence="8 11" id="KW-0067">ATP-binding</keyword>
<dbReference type="RefSeq" id="WP_249585133.1">
    <property type="nucleotide sequence ID" value="NZ_BAAAQL010000039.1"/>
</dbReference>